<feature type="signal peptide" evidence="1">
    <location>
        <begin position="1"/>
        <end position="19"/>
    </location>
</feature>
<accession>A0ABU1ZKD2</accession>
<keyword evidence="4" id="KW-1185">Reference proteome</keyword>
<evidence type="ECO:0000256" key="1">
    <source>
        <dbReference type="SAM" id="SignalP"/>
    </source>
</evidence>
<feature type="domain" description="DUF2147" evidence="2">
    <location>
        <begin position="25"/>
        <end position="142"/>
    </location>
</feature>
<proteinExistence type="predicted"/>
<dbReference type="RefSeq" id="WP_310340504.1">
    <property type="nucleotide sequence ID" value="NZ_JAVDXO010000002.1"/>
</dbReference>
<dbReference type="Pfam" id="PF09917">
    <property type="entry name" value="DUF2147"/>
    <property type="match status" value="1"/>
</dbReference>
<comment type="caution">
    <text evidence="3">The sequence shown here is derived from an EMBL/GenBank/DDBJ whole genome shotgun (WGS) entry which is preliminary data.</text>
</comment>
<protein>
    <submittedName>
        <fullName evidence="3">Uncharacterized protein (DUF2147 family)</fullName>
    </submittedName>
</protein>
<organism evidence="3 4">
    <name type="scientific">Rhodoferax saidenbachensis</name>
    <dbReference type="NCBI Taxonomy" id="1484693"/>
    <lineage>
        <taxon>Bacteria</taxon>
        <taxon>Pseudomonadati</taxon>
        <taxon>Pseudomonadota</taxon>
        <taxon>Betaproteobacteria</taxon>
        <taxon>Burkholderiales</taxon>
        <taxon>Comamonadaceae</taxon>
        <taxon>Rhodoferax</taxon>
    </lineage>
</organism>
<gene>
    <name evidence="3" type="ORF">J2X15_001290</name>
</gene>
<dbReference type="Gene3D" id="2.40.128.520">
    <property type="match status" value="1"/>
</dbReference>
<sequence>MIRNTLVATLALSAFSVMAQMTPVGLWRTIDDKDGSAKSEIRIVENNGVVSGRIEKVMDPKAKSDELCVECKDDRKDQPMLGLELIRGLKKAEGKDVWEGGTIVEPSTGKVYKMTMTPIEGGKKIEMRGYIGFFYRTQTWVRVQ</sequence>
<dbReference type="EMBL" id="JAVDXO010000002">
    <property type="protein sequence ID" value="MDR7306012.1"/>
    <property type="molecule type" value="Genomic_DNA"/>
</dbReference>
<evidence type="ECO:0000313" key="4">
    <source>
        <dbReference type="Proteomes" id="UP001268089"/>
    </source>
</evidence>
<dbReference type="InterPro" id="IPR019223">
    <property type="entry name" value="DUF2147"/>
</dbReference>
<name>A0ABU1ZKD2_9BURK</name>
<evidence type="ECO:0000259" key="2">
    <source>
        <dbReference type="Pfam" id="PF09917"/>
    </source>
</evidence>
<reference evidence="3 4" key="1">
    <citation type="submission" date="2023-07" db="EMBL/GenBank/DDBJ databases">
        <title>Sorghum-associated microbial communities from plants grown in Nebraska, USA.</title>
        <authorList>
            <person name="Schachtman D."/>
        </authorList>
    </citation>
    <scope>NUCLEOTIDE SEQUENCE [LARGE SCALE GENOMIC DNA]</scope>
    <source>
        <strain evidence="3 4">BE308</strain>
    </source>
</reference>
<dbReference type="Proteomes" id="UP001268089">
    <property type="component" value="Unassembled WGS sequence"/>
</dbReference>
<dbReference type="PANTHER" id="PTHR36919">
    <property type="entry name" value="BLR1215 PROTEIN"/>
    <property type="match status" value="1"/>
</dbReference>
<evidence type="ECO:0000313" key="3">
    <source>
        <dbReference type="EMBL" id="MDR7306012.1"/>
    </source>
</evidence>
<keyword evidence="1" id="KW-0732">Signal</keyword>
<dbReference type="PANTHER" id="PTHR36919:SF3">
    <property type="entry name" value="BLL5882 PROTEIN"/>
    <property type="match status" value="1"/>
</dbReference>
<feature type="chain" id="PRO_5046117674" evidence="1">
    <location>
        <begin position="20"/>
        <end position="144"/>
    </location>
</feature>